<dbReference type="Pfam" id="PF03098">
    <property type="entry name" value="An_peroxidase"/>
    <property type="match status" value="2"/>
</dbReference>
<dbReference type="Pfam" id="PF00067">
    <property type="entry name" value="p450"/>
    <property type="match status" value="1"/>
</dbReference>
<evidence type="ECO:0000256" key="4">
    <source>
        <dbReference type="ARBA" id="ARBA00023002"/>
    </source>
</evidence>
<name>A0A0F4ZLY7_9PEZI</name>
<comment type="subunit">
    <text evidence="1">Homotetramer.</text>
</comment>
<evidence type="ECO:0000256" key="6">
    <source>
        <dbReference type="PIRSR" id="PIRSR619791-2"/>
    </source>
</evidence>
<comment type="caution">
    <text evidence="8">The sequence shown here is derived from an EMBL/GenBank/DDBJ whole genome shotgun (WGS) entry which is preliminary data.</text>
</comment>
<dbReference type="SUPFAM" id="SSF48113">
    <property type="entry name" value="Heme-dependent peroxidases"/>
    <property type="match status" value="1"/>
</dbReference>
<dbReference type="EMBL" id="LAEV01000214">
    <property type="protein sequence ID" value="KKA30858.1"/>
    <property type="molecule type" value="Genomic_DNA"/>
</dbReference>
<dbReference type="CDD" id="cd20612">
    <property type="entry name" value="CYP_LDS-like_C"/>
    <property type="match status" value="1"/>
</dbReference>
<dbReference type="GO" id="GO:0004601">
    <property type="term" value="F:peroxidase activity"/>
    <property type="evidence" value="ECO:0007669"/>
    <property type="project" value="InterPro"/>
</dbReference>
<keyword evidence="5 6" id="KW-0408">Iron</keyword>
<feature type="region of interest" description="Disordered" evidence="7">
    <location>
        <begin position="1"/>
        <end position="21"/>
    </location>
</feature>
<evidence type="ECO:0000256" key="3">
    <source>
        <dbReference type="ARBA" id="ARBA00022964"/>
    </source>
</evidence>
<dbReference type="Gene3D" id="1.10.630.10">
    <property type="entry name" value="Cytochrome P450"/>
    <property type="match status" value="1"/>
</dbReference>
<dbReference type="InterPro" id="IPR034812">
    <property type="entry name" value="Ppo-like_N"/>
</dbReference>
<dbReference type="InterPro" id="IPR036396">
    <property type="entry name" value="Cyt_P450_sf"/>
</dbReference>
<dbReference type="PANTHER" id="PTHR11903:SF13">
    <property type="entry name" value="LINOLEATE 10R-LIPOXYGENASE"/>
    <property type="match status" value="1"/>
</dbReference>
<dbReference type="PRINTS" id="PR00457">
    <property type="entry name" value="ANPEROXIDASE"/>
</dbReference>
<dbReference type="InterPro" id="IPR010255">
    <property type="entry name" value="Haem_peroxidase_sf"/>
</dbReference>
<dbReference type="GO" id="GO:0006631">
    <property type="term" value="P:fatty acid metabolic process"/>
    <property type="evidence" value="ECO:0007669"/>
    <property type="project" value="UniProtKB-ARBA"/>
</dbReference>
<dbReference type="InterPro" id="IPR019791">
    <property type="entry name" value="Haem_peroxidase_animal"/>
</dbReference>
<keyword evidence="4" id="KW-0560">Oxidoreductase</keyword>
<feature type="binding site" description="axial binding residue" evidence="6">
    <location>
        <position position="417"/>
    </location>
    <ligand>
        <name>heme b</name>
        <dbReference type="ChEBI" id="CHEBI:60344"/>
    </ligand>
    <ligandPart>
        <name>Fe</name>
        <dbReference type="ChEBI" id="CHEBI:18248"/>
    </ligandPart>
</feature>
<proteinExistence type="predicted"/>
<dbReference type="PROSITE" id="PS50292">
    <property type="entry name" value="PEROXIDASE_3"/>
    <property type="match status" value="1"/>
</dbReference>
<dbReference type="InterPro" id="IPR050783">
    <property type="entry name" value="Oxylipin_biosynth_metab"/>
</dbReference>
<dbReference type="Gene3D" id="1.10.640.10">
    <property type="entry name" value="Haem peroxidase domain superfamily, animal type"/>
    <property type="match status" value="1"/>
</dbReference>
<gene>
    <name evidence="8" type="ORF">TD95_000745</name>
</gene>
<dbReference type="GO" id="GO:0006979">
    <property type="term" value="P:response to oxidative stress"/>
    <property type="evidence" value="ECO:0007669"/>
    <property type="project" value="InterPro"/>
</dbReference>
<evidence type="ECO:0000256" key="2">
    <source>
        <dbReference type="ARBA" id="ARBA00022723"/>
    </source>
</evidence>
<dbReference type="GO" id="GO:0051213">
    <property type="term" value="F:dioxygenase activity"/>
    <property type="evidence" value="ECO:0007669"/>
    <property type="project" value="UniProtKB-KW"/>
</dbReference>
<protein>
    <recommendedName>
        <fullName evidence="10">Linoleate 8R-lipoxygenase</fullName>
    </recommendedName>
</protein>
<reference evidence="8 9" key="1">
    <citation type="submission" date="2015-03" db="EMBL/GenBank/DDBJ databases">
        <authorList>
            <person name="Radwan O."/>
            <person name="Al-Naeli F.A."/>
            <person name="Rendon G.A."/>
            <person name="Fields C."/>
        </authorList>
    </citation>
    <scope>NUCLEOTIDE SEQUENCE [LARGE SCALE GENOMIC DNA]</scope>
    <source>
        <strain evidence="8">CR-DP1</strain>
    </source>
</reference>
<feature type="non-terminal residue" evidence="8">
    <location>
        <position position="1112"/>
    </location>
</feature>
<dbReference type="GO" id="GO:0005506">
    <property type="term" value="F:iron ion binding"/>
    <property type="evidence" value="ECO:0007669"/>
    <property type="project" value="InterPro"/>
</dbReference>
<dbReference type="Proteomes" id="UP000033483">
    <property type="component" value="Unassembled WGS sequence"/>
</dbReference>
<keyword evidence="6" id="KW-0349">Heme</keyword>
<dbReference type="InterPro" id="IPR037120">
    <property type="entry name" value="Haem_peroxidase_sf_animal"/>
</dbReference>
<evidence type="ECO:0000256" key="7">
    <source>
        <dbReference type="SAM" id="MobiDB-lite"/>
    </source>
</evidence>
<sequence>PPEKSGGTPRKGSATAVSSTSCPHLNLSAVSPGGGPVVKHKPRKAEGVLAKFKSLRVASNRPLPTEFATGQYAVRRVRPGLWESLKSLNKEDVKTLRDLIKTKVTNNGIIDDKTMLMERLIRLVAKMPNDSKVREELTNGLITELWDTLDHPPLLDLSRQTRYRIPDGSYNNPRMPMLGAAGQPYCRSVRPGKLTLGAMPDPGLIFDTVMAREEFRQHPNNVSSVLWYWATIITHDLFWTDPMDPTRSKTSSYLDLSPLYGSNQAMLDSIRTFKDGKLKADSFADRRLLGMPPGVCVILVMFNRFHNHVAETLAAINENNRFAKPDPAVLSGAKLAEAWKQYDEELFQVARLVTSGLYINITLVDYVRNIINLNRVDTNWTLDPRQEMGKDVGTREGAERGTGNTVSAEFNLCYRWHSCISARDERWINDFYGNLFANEAATSSPRHMMCAIGKFEAAIPADPLDRTFGGFARGPDGRFSDDDLVDCLATAIEEPAGSFGARNVPKAMRPIEMLGVLRGRKWELAGLNEFRKHFGLKPYDTFEDINSDPEVAGALKNLYQHPDNVELYTGLVAEESKDPMVPAVGIAPTYTISRVILSDAVCLIRGDRFYTTDYHPKGLTSWGYKEVDYDLNVNHGCVFYKLFLRAFPQHFKQNSVYAHYPMVVPSENAKILASLNREQLFDFARPAFIPPRVQVDTYGGAQAVLENPDMFRVTWGEGLSFLMGTGGSRFMLAGDSPFHASQRVCMGRLLYRDGWLADIKAFYAQTAAALLDAKSFVLHTNTGPHRFVDVVRDFGNAVHTRFAARMFALPIKTERNPRGIFAEQELYRILAAIFTTIFFDLDPAKSFPLRQYTKEVSDKLAGIIAMNVKLAKFGIAPLYAEALKKDEPLAAYGKNMYKALAAQGFSPDDVVNSHILPTAGAMVPNQAQVFAQAVDFYLRPENAAHVTELHSLATAPSSPETDELLLGYAMEGARLAGTFGAYREATADTVISEDDGRQIPVNAGARVFVSFVQAAHDPRRFPDPEKVDPRRPREAYLHYGKGPHACLGREASEAAITELFRALWSKKNVRRMPGLQGELKKVERGKGFFVYMDENWSQMTPFPQTMKIMWDE</sequence>
<evidence type="ECO:0000256" key="1">
    <source>
        <dbReference type="ARBA" id="ARBA00011881"/>
    </source>
</evidence>
<evidence type="ECO:0000313" key="8">
    <source>
        <dbReference type="EMBL" id="KKA30858.1"/>
    </source>
</evidence>
<organism evidence="8 9">
    <name type="scientific">Thielaviopsis punctulata</name>
    <dbReference type="NCBI Taxonomy" id="72032"/>
    <lineage>
        <taxon>Eukaryota</taxon>
        <taxon>Fungi</taxon>
        <taxon>Dikarya</taxon>
        <taxon>Ascomycota</taxon>
        <taxon>Pezizomycotina</taxon>
        <taxon>Sordariomycetes</taxon>
        <taxon>Hypocreomycetidae</taxon>
        <taxon>Microascales</taxon>
        <taxon>Ceratocystidaceae</taxon>
        <taxon>Thielaviopsis</taxon>
    </lineage>
</organism>
<dbReference type="OrthoDB" id="823504at2759"/>
<dbReference type="GO" id="GO:0020037">
    <property type="term" value="F:heme binding"/>
    <property type="evidence" value="ECO:0007669"/>
    <property type="project" value="InterPro"/>
</dbReference>
<dbReference type="GO" id="GO:0004497">
    <property type="term" value="F:monooxygenase activity"/>
    <property type="evidence" value="ECO:0007669"/>
    <property type="project" value="InterPro"/>
</dbReference>
<dbReference type="AlphaFoldDB" id="A0A0F4ZLY7"/>
<keyword evidence="9" id="KW-1185">Reference proteome</keyword>
<evidence type="ECO:0008006" key="10">
    <source>
        <dbReference type="Google" id="ProtNLM"/>
    </source>
</evidence>
<evidence type="ECO:0000256" key="5">
    <source>
        <dbReference type="ARBA" id="ARBA00023004"/>
    </source>
</evidence>
<dbReference type="SUPFAM" id="SSF48264">
    <property type="entry name" value="Cytochrome P450"/>
    <property type="match status" value="1"/>
</dbReference>
<dbReference type="GO" id="GO:0016705">
    <property type="term" value="F:oxidoreductase activity, acting on paired donors, with incorporation or reduction of molecular oxygen"/>
    <property type="evidence" value="ECO:0007669"/>
    <property type="project" value="InterPro"/>
</dbReference>
<keyword evidence="3" id="KW-0223">Dioxygenase</keyword>
<evidence type="ECO:0000313" key="9">
    <source>
        <dbReference type="Proteomes" id="UP000033483"/>
    </source>
</evidence>
<dbReference type="CDD" id="cd09817">
    <property type="entry name" value="linoleate_diol_synthase_like"/>
    <property type="match status" value="1"/>
</dbReference>
<dbReference type="PANTHER" id="PTHR11903">
    <property type="entry name" value="PROSTAGLANDIN G/H SYNTHASE"/>
    <property type="match status" value="1"/>
</dbReference>
<keyword evidence="2 6" id="KW-0479">Metal-binding</keyword>
<dbReference type="InterPro" id="IPR001128">
    <property type="entry name" value="Cyt_P450"/>
</dbReference>
<feature type="non-terminal residue" evidence="8">
    <location>
        <position position="1"/>
    </location>
</feature>
<accession>A0A0F4ZLY7</accession>